<dbReference type="EMBL" id="PGWZ01000409">
    <property type="protein sequence ID" value="PPJ73054.1"/>
    <property type="molecule type" value="Genomic_DNA"/>
</dbReference>
<dbReference type="EMBL" id="LNJK01000002">
    <property type="protein sequence ID" value="OWT17863.1"/>
    <property type="molecule type" value="Genomic_DNA"/>
</dbReference>
<dbReference type="EMBL" id="CP038850">
    <property type="protein sequence ID" value="QCT56998.1"/>
    <property type="molecule type" value="Genomic_DNA"/>
</dbReference>
<reference evidence="3" key="3">
    <citation type="submission" date="2019-04" db="EMBL/GenBank/DDBJ databases">
        <title>Whole-genome sequencing of local methicillin-resistant S. aureus strain Lr2.</title>
        <authorList>
            <person name="Ullah N."/>
            <person name="Ali A."/>
        </authorList>
    </citation>
    <scope>NUCLEOTIDE SEQUENCE [LARGE SCALE GENOMIC DNA]</scope>
    <source>
        <strain evidence="3">Lr2</strain>
    </source>
</reference>
<evidence type="ECO:0000313" key="3">
    <source>
        <dbReference type="EMBL" id="QCT56998.1"/>
    </source>
</evidence>
<evidence type="ECO:0000313" key="2">
    <source>
        <dbReference type="EMBL" id="PPJ73054.1"/>
    </source>
</evidence>
<sequence length="34" mass="3971">MPIHRLLYFPILNSKKQVEILETVINLLITVSYA</sequence>
<gene>
    <name evidence="1" type="ORF">AS572_05330</name>
    <name evidence="2" type="ORF">CV021_11380</name>
    <name evidence="3" type="ORF">E1948_06005</name>
</gene>
<dbReference type="AlphaFoldDB" id="A0A2S6DI49"/>
<name>A0A2S6DI49_STAAU</name>
<protein>
    <submittedName>
        <fullName evidence="2">Uncharacterized protein</fullName>
    </submittedName>
</protein>
<evidence type="ECO:0000313" key="1">
    <source>
        <dbReference type="EMBL" id="OWT17863.1"/>
    </source>
</evidence>
<dbReference type="Proteomes" id="UP000238775">
    <property type="component" value="Unassembled WGS sequence"/>
</dbReference>
<evidence type="ECO:0000313" key="5">
    <source>
        <dbReference type="Proteomes" id="UP000238775"/>
    </source>
</evidence>
<reference evidence="1 4" key="1">
    <citation type="journal article" date="2017" name="BMC Genomics">
        <title>Prophages and adaptation of Staphylococcus aureus ST398 to the human clinic.</title>
        <authorList>
            <consortium name="Regional Infection Control Group of the Centre Region"/>
            <person name="Diene S.M."/>
            <person name="Corvaglia A.R."/>
            <person name="Francois P."/>
            <person name="van der Mee-Marquet N."/>
        </authorList>
    </citation>
    <scope>NUCLEOTIDE SEQUENCE [LARGE SCALE GENOMIC DNA]</scope>
    <source>
        <strain evidence="1 4">SA13-246</strain>
    </source>
</reference>
<accession>A0A2S6DI49</accession>
<organism evidence="2 5">
    <name type="scientific">Staphylococcus aureus</name>
    <dbReference type="NCBI Taxonomy" id="1280"/>
    <lineage>
        <taxon>Bacteria</taxon>
        <taxon>Bacillati</taxon>
        <taxon>Bacillota</taxon>
        <taxon>Bacilli</taxon>
        <taxon>Bacillales</taxon>
        <taxon>Staphylococcaceae</taxon>
        <taxon>Staphylococcus</taxon>
    </lineage>
</organism>
<dbReference type="KEGG" id="sams:NI36_05990"/>
<reference evidence="2 5" key="2">
    <citation type="submission" date="2017-11" db="EMBL/GenBank/DDBJ databases">
        <authorList>
            <person name="Founou R.C."/>
            <person name="Founou L."/>
            <person name="Allam M."/>
            <person name="Ismail A."/>
            <person name="Essack S.Y."/>
        </authorList>
    </citation>
    <scope>NUCLEOTIDE SEQUENCE [LARGE SCALE GENOMIC DNA]</scope>
    <source>
        <strain evidence="2 5">G703N2B1</strain>
    </source>
</reference>
<dbReference type="Proteomes" id="UP000197894">
    <property type="component" value="Unassembled WGS sequence"/>
</dbReference>
<evidence type="ECO:0000313" key="4">
    <source>
        <dbReference type="Proteomes" id="UP000197894"/>
    </source>
</evidence>
<proteinExistence type="predicted"/>